<name>A0ABX0VN85_9ENTR</name>
<evidence type="ECO:0000313" key="2">
    <source>
        <dbReference type="EMBL" id="NIY48522.1"/>
    </source>
</evidence>
<organism evidence="2 3">
    <name type="scientific">Cedecea colo</name>
    <dbReference type="NCBI Taxonomy" id="2552946"/>
    <lineage>
        <taxon>Bacteria</taxon>
        <taxon>Pseudomonadati</taxon>
        <taxon>Pseudomonadota</taxon>
        <taxon>Gammaproteobacteria</taxon>
        <taxon>Enterobacterales</taxon>
        <taxon>Enterobacteriaceae</taxon>
        <taxon>Cedecea</taxon>
    </lineage>
</organism>
<evidence type="ECO:0000313" key="3">
    <source>
        <dbReference type="Proteomes" id="UP000697927"/>
    </source>
</evidence>
<accession>A0ABX0VN85</accession>
<evidence type="ECO:0000256" key="1">
    <source>
        <dbReference type="SAM" id="MobiDB-lite"/>
    </source>
</evidence>
<protein>
    <submittedName>
        <fullName evidence="2">Uncharacterized protein</fullName>
    </submittedName>
</protein>
<dbReference type="EMBL" id="SOYS01000006">
    <property type="protein sequence ID" value="NIY48522.1"/>
    <property type="molecule type" value="Genomic_DNA"/>
</dbReference>
<feature type="compositionally biased region" description="Basic residues" evidence="1">
    <location>
        <begin position="80"/>
        <end position="91"/>
    </location>
</feature>
<dbReference type="Proteomes" id="UP000697927">
    <property type="component" value="Unassembled WGS sequence"/>
</dbReference>
<feature type="compositionally biased region" description="Basic and acidic residues" evidence="1">
    <location>
        <begin position="61"/>
        <end position="71"/>
    </location>
</feature>
<sequence length="91" mass="9937">MIANLARFTPGERKIADFIINGPDALKELSSQQRAQTLAVGAGHFLLRPAQRNAAGSRDSQIQRRSCDRDNFPAGQRPQKAGRSHAQHGFG</sequence>
<comment type="caution">
    <text evidence="2">The sequence shown here is derived from an EMBL/GenBank/DDBJ whole genome shotgun (WGS) entry which is preliminary data.</text>
</comment>
<gene>
    <name evidence="2" type="ORF">E2L00_13630</name>
</gene>
<reference evidence="2 3" key="1">
    <citation type="journal article" date="2020" name="Microorganisms">
        <title>Polyphasic Characterisation of Cedecea colo sp. nov., a New Enteric Bacterium Isolated from the Koala Hindgut.</title>
        <authorList>
            <person name="Boath J.M."/>
            <person name="Dakhal S."/>
            <person name="Van T.T.H."/>
            <person name="Moore R.J."/>
            <person name="Dekiwadia C."/>
            <person name="Macreadie I.G."/>
        </authorList>
    </citation>
    <scope>NUCLEOTIDE SEQUENCE [LARGE SCALE GENOMIC DNA]</scope>
    <source>
        <strain evidence="2 3">ZA</strain>
    </source>
</reference>
<proteinExistence type="predicted"/>
<keyword evidence="3" id="KW-1185">Reference proteome</keyword>
<feature type="region of interest" description="Disordered" evidence="1">
    <location>
        <begin position="50"/>
        <end position="91"/>
    </location>
</feature>